<dbReference type="EMBL" id="JBBPFD010000002">
    <property type="protein sequence ID" value="KAK7939269.1"/>
    <property type="molecule type" value="Genomic_DNA"/>
</dbReference>
<evidence type="ECO:0000256" key="3">
    <source>
        <dbReference type="ARBA" id="ARBA00010134"/>
    </source>
</evidence>
<dbReference type="PROSITE" id="PS50207">
    <property type="entry name" value="CASPASE_P10"/>
    <property type="match status" value="1"/>
</dbReference>
<dbReference type="InterPro" id="IPR001309">
    <property type="entry name" value="Pept_C14_p20"/>
</dbReference>
<evidence type="ECO:0000256" key="5">
    <source>
        <dbReference type="ARBA" id="ARBA00022553"/>
    </source>
</evidence>
<dbReference type="Gene3D" id="3.40.50.1460">
    <property type="match status" value="1"/>
</dbReference>
<sequence length="502" mass="56118">MDFQRLLLQIGQSLRSDDPVQPGPALTRKTTVTTRATADDSKDTSPEDLNLNPPDQWIECISPYRKLLYNISEDITDEDLGNIKFLLNQKLPRRKLDENVTTLELFLAMEHMDLLSEFNLDLLQEMFESVGLSMLNEKINRFKEQEICVRSPVEDINSSTSISIPVDQNPILYGDSNAYGFAQVSVDPPNPSMDFPYGVSSMHDSGVLPQQVNDPNIVTNCSSVREGSDIPKESGSVLSICTKATSDEEIGTYPMTGAKRGFCLIVNNDNFSDKRKRNGTQIDQECLERVFEWLGFVVEVQLDCTREKMLSVMKDLSRRDHSDMDCVVCCILSHGLEGGVFGVDGESVTIKELTTFFNGSNCFSLVNKPKIFFIQACQGKQEQQAVTLQTDGPTPVESDASKFEDSIPCDADFLLGMATVPSFVSYREPTRGTWFIQALCRNLIQMVPSKLDLVSILTKVNNDVSQKSGYSYCVLKKQMPQPAFSLRKRVIFPVPSTRPPSL</sequence>
<evidence type="ECO:0000256" key="1">
    <source>
        <dbReference type="ARBA" id="ARBA00004123"/>
    </source>
</evidence>
<evidence type="ECO:0000256" key="14">
    <source>
        <dbReference type="ARBA" id="ARBA00066479"/>
    </source>
</evidence>
<reference evidence="22" key="1">
    <citation type="submission" date="2024-04" db="EMBL/GenBank/DDBJ databases">
        <title>Salinicola lusitanus LLJ914,a marine bacterium isolated from the Okinawa Trough.</title>
        <authorList>
            <person name="Li J."/>
        </authorList>
    </citation>
    <scope>NUCLEOTIDE SEQUENCE [LARGE SCALE GENOMIC DNA]</scope>
</reference>
<evidence type="ECO:0000256" key="9">
    <source>
        <dbReference type="ARBA" id="ARBA00022801"/>
    </source>
</evidence>
<dbReference type="SMART" id="SM00115">
    <property type="entry name" value="CASc"/>
    <property type="match status" value="1"/>
</dbReference>
<dbReference type="CDD" id="cd00032">
    <property type="entry name" value="CASc"/>
    <property type="match status" value="1"/>
</dbReference>
<evidence type="ECO:0000256" key="15">
    <source>
        <dbReference type="ARBA" id="ARBA00068172"/>
    </source>
</evidence>
<keyword evidence="5" id="KW-0597">Phosphoprotein</keyword>
<dbReference type="GO" id="GO:0006915">
    <property type="term" value="P:apoptotic process"/>
    <property type="evidence" value="ECO:0007669"/>
    <property type="project" value="UniProtKB-KW"/>
</dbReference>
<feature type="domain" description="Caspase family p20" evidence="20">
    <location>
        <begin position="259"/>
        <end position="381"/>
    </location>
</feature>
<dbReference type="SUPFAM" id="SSF52129">
    <property type="entry name" value="Caspase-like"/>
    <property type="match status" value="1"/>
</dbReference>
<dbReference type="GO" id="GO:0051604">
    <property type="term" value="P:protein maturation"/>
    <property type="evidence" value="ECO:0007669"/>
    <property type="project" value="UniProtKB-ARBA"/>
</dbReference>
<evidence type="ECO:0000313" key="21">
    <source>
        <dbReference type="EMBL" id="KAK7939269.1"/>
    </source>
</evidence>
<evidence type="ECO:0000256" key="10">
    <source>
        <dbReference type="ARBA" id="ARBA00022807"/>
    </source>
</evidence>
<dbReference type="InterPro" id="IPR033139">
    <property type="entry name" value="Caspase_cys_AS"/>
</dbReference>
<comment type="subcellular location">
    <subcellularLocation>
        <location evidence="2">Cytoplasm</location>
    </subcellularLocation>
    <subcellularLocation>
        <location evidence="1">Nucleus</location>
    </subcellularLocation>
</comment>
<dbReference type="InterPro" id="IPR011029">
    <property type="entry name" value="DEATH-like_dom_sf"/>
</dbReference>
<dbReference type="PANTHER" id="PTHR48169:SF7">
    <property type="entry name" value="CASPASE 10"/>
    <property type="match status" value="1"/>
</dbReference>
<feature type="domain" description="Caspase family p10" evidence="19">
    <location>
        <begin position="407"/>
        <end position="495"/>
    </location>
</feature>
<evidence type="ECO:0000256" key="8">
    <source>
        <dbReference type="ARBA" id="ARBA00022737"/>
    </source>
</evidence>
<dbReference type="InterPro" id="IPR011600">
    <property type="entry name" value="Pept_C14_caspase"/>
</dbReference>
<dbReference type="InterPro" id="IPR002138">
    <property type="entry name" value="Pept_C14_p10"/>
</dbReference>
<keyword evidence="4" id="KW-0963">Cytoplasm</keyword>
<evidence type="ECO:0000256" key="12">
    <source>
        <dbReference type="ARBA" id="ARBA00023242"/>
    </source>
</evidence>
<dbReference type="InterPro" id="IPR029030">
    <property type="entry name" value="Caspase-like_dom_sf"/>
</dbReference>
<keyword evidence="6" id="KW-0645">Protease</keyword>
<feature type="compositionally biased region" description="Low complexity" evidence="17">
    <location>
        <begin position="27"/>
        <end position="36"/>
    </location>
</feature>
<dbReference type="CDD" id="cd08334">
    <property type="entry name" value="DED_Caspase_8_10_r2"/>
    <property type="match status" value="1"/>
</dbReference>
<evidence type="ECO:0000256" key="11">
    <source>
        <dbReference type="ARBA" id="ARBA00023145"/>
    </source>
</evidence>
<dbReference type="Pfam" id="PF01335">
    <property type="entry name" value="DED"/>
    <property type="match status" value="1"/>
</dbReference>
<dbReference type="GO" id="GO:0005886">
    <property type="term" value="C:plasma membrane"/>
    <property type="evidence" value="ECO:0007669"/>
    <property type="project" value="UniProtKB-ARBA"/>
</dbReference>
<name>A0AAW0Q572_9GOBI</name>
<gene>
    <name evidence="21" type="ORF">WMY93_002595</name>
</gene>
<dbReference type="SUPFAM" id="SSF47986">
    <property type="entry name" value="DEATH domain"/>
    <property type="match status" value="1"/>
</dbReference>
<protein>
    <recommendedName>
        <fullName evidence="15">Caspase-8</fullName>
        <ecNumber evidence="14">3.4.22.61</ecNumber>
    </recommendedName>
</protein>
<proteinExistence type="inferred from homology"/>
<dbReference type="GO" id="GO:0005737">
    <property type="term" value="C:cytoplasm"/>
    <property type="evidence" value="ECO:0007669"/>
    <property type="project" value="UniProtKB-SubCell"/>
</dbReference>
<dbReference type="Proteomes" id="UP001460270">
    <property type="component" value="Unassembled WGS sequence"/>
</dbReference>
<keyword evidence="11" id="KW-0865">Zymogen</keyword>
<dbReference type="PANTHER" id="PTHR48169">
    <property type="entry name" value="DED DOMAIN-CONTAINING PROTEIN"/>
    <property type="match status" value="1"/>
</dbReference>
<dbReference type="AlphaFoldDB" id="A0AAW0Q572"/>
<dbReference type="GO" id="GO:0043065">
    <property type="term" value="P:positive regulation of apoptotic process"/>
    <property type="evidence" value="ECO:0007669"/>
    <property type="project" value="UniProtKB-ARBA"/>
</dbReference>
<dbReference type="InterPro" id="IPR001875">
    <property type="entry name" value="DED_dom"/>
</dbReference>
<dbReference type="FunFam" id="3.40.50.1460:FF:000008">
    <property type="entry name" value="caspase-8 isoform X1"/>
    <property type="match status" value="1"/>
</dbReference>
<dbReference type="PRINTS" id="PR00376">
    <property type="entry name" value="IL1BCENZYME"/>
</dbReference>
<evidence type="ECO:0000259" key="19">
    <source>
        <dbReference type="PROSITE" id="PS50207"/>
    </source>
</evidence>
<dbReference type="Gene3D" id="1.10.533.10">
    <property type="entry name" value="Death Domain, Fas"/>
    <property type="match status" value="1"/>
</dbReference>
<dbReference type="InterPro" id="IPR015917">
    <property type="entry name" value="Pept_C14A"/>
</dbReference>
<evidence type="ECO:0000256" key="4">
    <source>
        <dbReference type="ARBA" id="ARBA00022490"/>
    </source>
</evidence>
<evidence type="ECO:0000259" key="20">
    <source>
        <dbReference type="PROSITE" id="PS50208"/>
    </source>
</evidence>
<dbReference type="GO" id="GO:0005634">
    <property type="term" value="C:nucleus"/>
    <property type="evidence" value="ECO:0007669"/>
    <property type="project" value="UniProtKB-SubCell"/>
</dbReference>
<keyword evidence="12" id="KW-0539">Nucleus</keyword>
<organism evidence="21 22">
    <name type="scientific">Mugilogobius chulae</name>
    <name type="common">yellowstripe goby</name>
    <dbReference type="NCBI Taxonomy" id="88201"/>
    <lineage>
        <taxon>Eukaryota</taxon>
        <taxon>Metazoa</taxon>
        <taxon>Chordata</taxon>
        <taxon>Craniata</taxon>
        <taxon>Vertebrata</taxon>
        <taxon>Euteleostomi</taxon>
        <taxon>Actinopterygii</taxon>
        <taxon>Neopterygii</taxon>
        <taxon>Teleostei</taxon>
        <taxon>Neoteleostei</taxon>
        <taxon>Acanthomorphata</taxon>
        <taxon>Gobiaria</taxon>
        <taxon>Gobiiformes</taxon>
        <taxon>Gobioidei</taxon>
        <taxon>Gobiidae</taxon>
        <taxon>Gobionellinae</taxon>
        <taxon>Mugilogobius</taxon>
    </lineage>
</organism>
<dbReference type="EC" id="3.4.22.61" evidence="14"/>
<dbReference type="GO" id="GO:0032991">
    <property type="term" value="C:protein-containing complex"/>
    <property type="evidence" value="ECO:0007669"/>
    <property type="project" value="UniProtKB-ARBA"/>
</dbReference>
<evidence type="ECO:0000256" key="2">
    <source>
        <dbReference type="ARBA" id="ARBA00004496"/>
    </source>
</evidence>
<dbReference type="FunFam" id="1.10.533.10:FF:000016">
    <property type="entry name" value="CASP8 and FADD-like apoptosis regulator"/>
    <property type="match status" value="1"/>
</dbReference>
<evidence type="ECO:0000256" key="17">
    <source>
        <dbReference type="SAM" id="MobiDB-lite"/>
    </source>
</evidence>
<evidence type="ECO:0000259" key="18">
    <source>
        <dbReference type="PROSITE" id="PS50168"/>
    </source>
</evidence>
<feature type="region of interest" description="Disordered" evidence="17">
    <location>
        <begin position="14"/>
        <end position="51"/>
    </location>
</feature>
<feature type="domain" description="DED" evidence="18">
    <location>
        <begin position="63"/>
        <end position="141"/>
    </location>
</feature>
<comment type="caution">
    <text evidence="21">The sequence shown here is derived from an EMBL/GenBank/DDBJ whole genome shotgun (WGS) entry which is preliminary data.</text>
</comment>
<comment type="catalytic activity">
    <reaction evidence="13">
        <text>Strict requirement for Asp at position P1 and has a preferred cleavage sequence of (Leu/Asp/Val)-Glu-Thr-Asp-|-(Gly/Ser/Ala).</text>
        <dbReference type="EC" id="3.4.22.61"/>
    </reaction>
</comment>
<evidence type="ECO:0000256" key="7">
    <source>
        <dbReference type="ARBA" id="ARBA00022703"/>
    </source>
</evidence>
<keyword evidence="7" id="KW-0053">Apoptosis</keyword>
<keyword evidence="9" id="KW-0378">Hydrolase</keyword>
<evidence type="ECO:0000313" key="22">
    <source>
        <dbReference type="Proteomes" id="UP001460270"/>
    </source>
</evidence>
<dbReference type="PROSITE" id="PS01121">
    <property type="entry name" value="CASPASE_HIS"/>
    <property type="match status" value="1"/>
</dbReference>
<dbReference type="SMART" id="SM00031">
    <property type="entry name" value="DED"/>
    <property type="match status" value="1"/>
</dbReference>
<keyword evidence="22" id="KW-1185">Reference proteome</keyword>
<dbReference type="PROSITE" id="PS50168">
    <property type="entry name" value="DED"/>
    <property type="match status" value="1"/>
</dbReference>
<dbReference type="GO" id="GO:0004197">
    <property type="term" value="F:cysteine-type endopeptidase activity"/>
    <property type="evidence" value="ECO:0007669"/>
    <property type="project" value="InterPro"/>
</dbReference>
<keyword evidence="8" id="KW-0677">Repeat</keyword>
<dbReference type="GO" id="GO:0006508">
    <property type="term" value="P:proteolysis"/>
    <property type="evidence" value="ECO:0007669"/>
    <property type="project" value="UniProtKB-KW"/>
</dbReference>
<keyword evidence="10" id="KW-0788">Thiol protease</keyword>
<dbReference type="PROSITE" id="PS50208">
    <property type="entry name" value="CASPASE_P20"/>
    <property type="match status" value="1"/>
</dbReference>
<evidence type="ECO:0000256" key="6">
    <source>
        <dbReference type="ARBA" id="ARBA00022670"/>
    </source>
</evidence>
<comment type="similarity">
    <text evidence="3 16">Belongs to the peptidase C14A family.</text>
</comment>
<dbReference type="InterPro" id="IPR016129">
    <property type="entry name" value="Caspase_his_AS"/>
</dbReference>
<dbReference type="PROSITE" id="PS01122">
    <property type="entry name" value="CASPASE_CYS"/>
    <property type="match status" value="1"/>
</dbReference>
<accession>A0AAW0Q572</accession>
<dbReference type="Pfam" id="PF00656">
    <property type="entry name" value="Peptidase_C14"/>
    <property type="match status" value="1"/>
</dbReference>
<evidence type="ECO:0000256" key="16">
    <source>
        <dbReference type="RuleBase" id="RU003971"/>
    </source>
</evidence>
<evidence type="ECO:0000256" key="13">
    <source>
        <dbReference type="ARBA" id="ARBA00051626"/>
    </source>
</evidence>